<gene>
    <name evidence="1" type="ORF">S06H3_47583</name>
</gene>
<reference evidence="1" key="1">
    <citation type="journal article" date="2014" name="Front. Microbiol.">
        <title>High frequency of phylogenetically diverse reductive dehalogenase-homologous genes in deep subseafloor sedimentary metagenomes.</title>
        <authorList>
            <person name="Kawai M."/>
            <person name="Futagami T."/>
            <person name="Toyoda A."/>
            <person name="Takaki Y."/>
            <person name="Nishi S."/>
            <person name="Hori S."/>
            <person name="Arai W."/>
            <person name="Tsubouchi T."/>
            <person name="Morono Y."/>
            <person name="Uchiyama I."/>
            <person name="Ito T."/>
            <person name="Fujiyama A."/>
            <person name="Inagaki F."/>
            <person name="Takami H."/>
        </authorList>
    </citation>
    <scope>NUCLEOTIDE SEQUENCE</scope>
    <source>
        <strain evidence="1">Expedition CK06-06</strain>
    </source>
</reference>
<protein>
    <recommendedName>
        <fullName evidence="2">Two component regulator three Y domain-containing protein</fullName>
    </recommendedName>
</protein>
<organism evidence="1">
    <name type="scientific">marine sediment metagenome</name>
    <dbReference type="NCBI Taxonomy" id="412755"/>
    <lineage>
        <taxon>unclassified sequences</taxon>
        <taxon>metagenomes</taxon>
        <taxon>ecological metagenomes</taxon>
    </lineage>
</organism>
<evidence type="ECO:0000313" key="1">
    <source>
        <dbReference type="EMBL" id="GAI35192.1"/>
    </source>
</evidence>
<feature type="non-terminal residue" evidence="1">
    <location>
        <position position="1"/>
    </location>
</feature>
<accession>X1MU43</accession>
<proteinExistence type="predicted"/>
<dbReference type="EMBL" id="BARV01029896">
    <property type="protein sequence ID" value="GAI35192.1"/>
    <property type="molecule type" value="Genomic_DNA"/>
</dbReference>
<sequence length="130" mass="14529">KAKKGNVWGGISHYPIQIDATPPREFKIQIERVGRVTGARFFAYFSTDDLLSGISYYEVSTVDMSDPQTTANPFFTEATSPYRIPFEAAGKYAILVRAYDNAGNFIESKSVLSIVSPFISYTEKGIRKKN</sequence>
<evidence type="ECO:0008006" key="2">
    <source>
        <dbReference type="Google" id="ProtNLM"/>
    </source>
</evidence>
<comment type="caution">
    <text evidence="1">The sequence shown here is derived from an EMBL/GenBank/DDBJ whole genome shotgun (WGS) entry which is preliminary data.</text>
</comment>
<name>X1MU43_9ZZZZ</name>
<dbReference type="AlphaFoldDB" id="X1MU43"/>